<keyword evidence="2" id="KW-0472">Membrane</keyword>
<dbReference type="EMBL" id="JAOQJX010000024">
    <property type="protein sequence ID" value="MCU6748476.1"/>
    <property type="molecule type" value="Genomic_DNA"/>
</dbReference>
<dbReference type="InterPro" id="IPR013783">
    <property type="entry name" value="Ig-like_fold"/>
</dbReference>
<reference evidence="5 6" key="1">
    <citation type="journal article" date="2021" name="ISME Commun">
        <title>Automated analysis of genomic sequences facilitates high-throughput and comprehensive description of bacteria.</title>
        <authorList>
            <person name="Hitch T.C.A."/>
        </authorList>
    </citation>
    <scope>NUCLEOTIDE SEQUENCE [LARGE SCALE GENOMIC DNA]</scope>
    <source>
        <strain evidence="5 6">H2_18</strain>
    </source>
</reference>
<dbReference type="RefSeq" id="WP_162858205.1">
    <property type="nucleotide sequence ID" value="NZ_JAOQJX010000024.1"/>
</dbReference>
<keyword evidence="2" id="KW-1133">Transmembrane helix</keyword>
<dbReference type="EC" id="3.4.22.-" evidence="5"/>
<feature type="signal peptide" evidence="3">
    <location>
        <begin position="1"/>
        <end position="28"/>
    </location>
</feature>
<dbReference type="Gene3D" id="3.90.70.10">
    <property type="entry name" value="Cysteine proteinases"/>
    <property type="match status" value="1"/>
</dbReference>
<keyword evidence="3" id="KW-0732">Signal</keyword>
<dbReference type="Pfam" id="PF09028">
    <property type="entry name" value="Mac-1"/>
    <property type="match status" value="1"/>
</dbReference>
<keyword evidence="5" id="KW-0378">Hydrolase</keyword>
<feature type="compositionally biased region" description="Basic and acidic residues" evidence="1">
    <location>
        <begin position="569"/>
        <end position="580"/>
    </location>
</feature>
<gene>
    <name evidence="5" type="ORF">OCV51_12565</name>
</gene>
<proteinExistence type="predicted"/>
<sequence length="613" mass="67156">MKNIQKVCMITCMVSVFSFFCGSLGSYAMDAAGTDRVGQVTEYIDEGGEKRTIYWADHITPPKMGGGDSEFQKHEYEQGGTRYVEYIAPYTAGNGWYDVNKTPDQTQDANLCFSAAAANTLHWWLDQNTTYIDRYLAAYPEAPKAEEIRELKGQTPGQHDSKIYARFVEQFANRTTGNWPDILQDQFINGYPPKENGGTNDPEYDGKKLMETGPDKRGGFFYPVFGPDILTQRRFYDFTGNYQSISADMKQFFEQGQIVTLTYKLWESAHVVTVWGAEYDSAGNLSGVYFSDSDDMDEYGMHRYRVVNKKGQAYVTTDMSDDGGGSPITCLTTLSTGTRYWEKVLTPTELELVWGDTQFVYNGSPQIPTLTAGNIADGDDAWLSVKGEGVEVGTYSASAMLSGNDAGKYSLPAEDAGVSFVITQSGTVFEGGVKAYLGTKETTDVQYGDTITIKVSPRATGNAPDSSEPPSVSVKPTNGQVTFFAGGQKLNEAVNTDENGVYTLTYDTKKGALKAGANQLTVKFHDDKNMADHEEKLTIFVKAAEHIPGGEEPPAQEGNGEKAPVYGENGEKADRADRAVKTGDDTSGLIWMFISAGAAAVVYGLYVRNRKKA</sequence>
<feature type="domain" description="Ig protease IdeS" evidence="4">
    <location>
        <begin position="31"/>
        <end position="341"/>
    </location>
</feature>
<evidence type="ECO:0000313" key="6">
    <source>
        <dbReference type="Proteomes" id="UP001652394"/>
    </source>
</evidence>
<dbReference type="InterPro" id="IPR015117">
    <property type="entry name" value="IdeS"/>
</dbReference>
<dbReference type="InterPro" id="IPR038765">
    <property type="entry name" value="Papain-like_cys_pep_sf"/>
</dbReference>
<name>A0ABT2TEQ6_9FIRM</name>
<protein>
    <submittedName>
        <fullName evidence="5">IdeS/Mac family cysteine endopeptidase</fullName>
        <ecNumber evidence="5">3.4.22.-</ecNumber>
    </submittedName>
</protein>
<keyword evidence="2" id="KW-0812">Transmembrane</keyword>
<evidence type="ECO:0000259" key="4">
    <source>
        <dbReference type="Pfam" id="PF09028"/>
    </source>
</evidence>
<evidence type="ECO:0000256" key="2">
    <source>
        <dbReference type="SAM" id="Phobius"/>
    </source>
</evidence>
<feature type="region of interest" description="Disordered" evidence="1">
    <location>
        <begin position="456"/>
        <end position="476"/>
    </location>
</feature>
<feature type="compositionally biased region" description="Polar residues" evidence="1">
    <location>
        <begin position="463"/>
        <end position="476"/>
    </location>
</feature>
<dbReference type="GO" id="GO:0016787">
    <property type="term" value="F:hydrolase activity"/>
    <property type="evidence" value="ECO:0007669"/>
    <property type="project" value="UniProtKB-KW"/>
</dbReference>
<evidence type="ECO:0000313" key="5">
    <source>
        <dbReference type="EMBL" id="MCU6748476.1"/>
    </source>
</evidence>
<dbReference type="Proteomes" id="UP001652394">
    <property type="component" value="Unassembled WGS sequence"/>
</dbReference>
<comment type="caution">
    <text evidence="5">The sequence shown here is derived from an EMBL/GenBank/DDBJ whole genome shotgun (WGS) entry which is preliminary data.</text>
</comment>
<accession>A0ABT2TEQ6</accession>
<feature type="transmembrane region" description="Helical" evidence="2">
    <location>
        <begin position="588"/>
        <end position="607"/>
    </location>
</feature>
<keyword evidence="6" id="KW-1185">Reference proteome</keyword>
<evidence type="ECO:0000256" key="3">
    <source>
        <dbReference type="SAM" id="SignalP"/>
    </source>
</evidence>
<feature type="chain" id="PRO_5046940082" evidence="3">
    <location>
        <begin position="29"/>
        <end position="613"/>
    </location>
</feature>
<dbReference type="Gene3D" id="2.60.40.10">
    <property type="entry name" value="Immunoglobulins"/>
    <property type="match status" value="1"/>
</dbReference>
<organism evidence="5 6">
    <name type="scientific">Faecalicatena acetigenes</name>
    <dbReference type="NCBI Taxonomy" id="2981790"/>
    <lineage>
        <taxon>Bacteria</taxon>
        <taxon>Bacillati</taxon>
        <taxon>Bacillota</taxon>
        <taxon>Clostridia</taxon>
        <taxon>Lachnospirales</taxon>
        <taxon>Lachnospiraceae</taxon>
        <taxon>Faecalicatena</taxon>
    </lineage>
</organism>
<feature type="region of interest" description="Disordered" evidence="1">
    <location>
        <begin position="548"/>
        <end position="580"/>
    </location>
</feature>
<evidence type="ECO:0000256" key="1">
    <source>
        <dbReference type="SAM" id="MobiDB-lite"/>
    </source>
</evidence>
<dbReference type="SUPFAM" id="SSF54001">
    <property type="entry name" value="Cysteine proteinases"/>
    <property type="match status" value="1"/>
</dbReference>